<dbReference type="PANTHER" id="PTHR30572:SF18">
    <property type="entry name" value="ABC-TYPE MACROLIDE FAMILY EXPORT SYSTEM PERMEASE COMPONENT 2"/>
    <property type="match status" value="1"/>
</dbReference>
<dbReference type="PATRIC" id="fig|1339352.3.peg.2064"/>
<feature type="transmembrane region" description="Helical" evidence="6">
    <location>
        <begin position="313"/>
        <end position="336"/>
    </location>
</feature>
<evidence type="ECO:0000256" key="5">
    <source>
        <dbReference type="ARBA" id="ARBA00023136"/>
    </source>
</evidence>
<feature type="domain" description="ABC3 transporter permease C-terminal" evidence="7">
    <location>
        <begin position="273"/>
        <end position="384"/>
    </location>
</feature>
<comment type="subcellular location">
    <subcellularLocation>
        <location evidence="1">Cell membrane</location>
        <topology evidence="1">Multi-pass membrane protein</topology>
    </subcellularLocation>
</comment>
<feature type="transmembrane region" description="Helical" evidence="6">
    <location>
        <begin position="399"/>
        <end position="423"/>
    </location>
</feature>
<dbReference type="AlphaFoldDB" id="A0A069SPY2"/>
<dbReference type="Proteomes" id="UP000027661">
    <property type="component" value="Unassembled WGS sequence"/>
</dbReference>
<dbReference type="RefSeq" id="WP_032952848.1">
    <property type="nucleotide sequence ID" value="NZ_JNHM01000028.1"/>
</dbReference>
<evidence type="ECO:0000256" key="4">
    <source>
        <dbReference type="ARBA" id="ARBA00022989"/>
    </source>
</evidence>
<dbReference type="PANTHER" id="PTHR30572">
    <property type="entry name" value="MEMBRANE COMPONENT OF TRANSPORTER-RELATED"/>
    <property type="match status" value="1"/>
</dbReference>
<evidence type="ECO:0000256" key="3">
    <source>
        <dbReference type="ARBA" id="ARBA00022692"/>
    </source>
</evidence>
<feature type="transmembrane region" description="Helical" evidence="6">
    <location>
        <begin position="675"/>
        <end position="697"/>
    </location>
</feature>
<gene>
    <name evidence="9" type="ORF">M099_2138</name>
</gene>
<dbReference type="InterPro" id="IPR050250">
    <property type="entry name" value="Macrolide_Exporter_MacB"/>
</dbReference>
<keyword evidence="4 6" id="KW-1133">Transmembrane helix</keyword>
<evidence type="ECO:0000259" key="7">
    <source>
        <dbReference type="Pfam" id="PF02687"/>
    </source>
</evidence>
<accession>A0A069SPY2</accession>
<comment type="caution">
    <text evidence="9">The sequence shown here is derived from an EMBL/GenBank/DDBJ whole genome shotgun (WGS) entry which is preliminary data.</text>
</comment>
<name>A0A069SPY2_PHOVU</name>
<protein>
    <submittedName>
        <fullName evidence="9">FtsX-like permease family protein</fullName>
    </submittedName>
</protein>
<evidence type="ECO:0000313" key="10">
    <source>
        <dbReference type="Proteomes" id="UP000027661"/>
    </source>
</evidence>
<keyword evidence="5 6" id="KW-0472">Membrane</keyword>
<dbReference type="InterPro" id="IPR003838">
    <property type="entry name" value="ABC3_permease_C"/>
</dbReference>
<feature type="transmembrane region" description="Helical" evidence="6">
    <location>
        <begin position="20"/>
        <end position="39"/>
    </location>
</feature>
<organism evidence="9 10">
    <name type="scientific">Phocaeicola vulgatus str. 3975 RP4</name>
    <dbReference type="NCBI Taxonomy" id="1339352"/>
    <lineage>
        <taxon>Bacteria</taxon>
        <taxon>Pseudomonadati</taxon>
        <taxon>Bacteroidota</taxon>
        <taxon>Bacteroidia</taxon>
        <taxon>Bacteroidales</taxon>
        <taxon>Bacteroidaceae</taxon>
        <taxon>Phocaeicola</taxon>
    </lineage>
</organism>
<dbReference type="Pfam" id="PF12704">
    <property type="entry name" value="MacB_PCD"/>
    <property type="match status" value="1"/>
</dbReference>
<feature type="domain" description="ABC3 transporter permease C-terminal" evidence="7">
    <location>
        <begin position="677"/>
        <end position="790"/>
    </location>
</feature>
<feature type="transmembrane region" description="Helical" evidence="6">
    <location>
        <begin position="727"/>
        <end position="749"/>
    </location>
</feature>
<dbReference type="PROSITE" id="PS51257">
    <property type="entry name" value="PROKAR_LIPOPROTEIN"/>
    <property type="match status" value="1"/>
</dbReference>
<dbReference type="GO" id="GO:0005886">
    <property type="term" value="C:plasma membrane"/>
    <property type="evidence" value="ECO:0007669"/>
    <property type="project" value="UniProtKB-SubCell"/>
</dbReference>
<evidence type="ECO:0000256" key="6">
    <source>
        <dbReference type="SAM" id="Phobius"/>
    </source>
</evidence>
<proteinExistence type="predicted"/>
<keyword evidence="3 6" id="KW-0812">Transmembrane</keyword>
<feature type="domain" description="MacB-like periplasmic core" evidence="8">
    <location>
        <begin position="18"/>
        <end position="216"/>
    </location>
</feature>
<keyword evidence="2" id="KW-1003">Cell membrane</keyword>
<evidence type="ECO:0000313" key="9">
    <source>
        <dbReference type="EMBL" id="KDS53722.1"/>
    </source>
</evidence>
<dbReference type="InterPro" id="IPR025857">
    <property type="entry name" value="MacB_PCD"/>
</dbReference>
<feature type="transmembrane region" description="Helical" evidence="6">
    <location>
        <begin position="761"/>
        <end position="781"/>
    </location>
</feature>
<evidence type="ECO:0000259" key="8">
    <source>
        <dbReference type="Pfam" id="PF12704"/>
    </source>
</evidence>
<feature type="transmembrane region" description="Helical" evidence="6">
    <location>
        <begin position="356"/>
        <end position="378"/>
    </location>
</feature>
<reference evidence="9 10" key="1">
    <citation type="submission" date="2014-04" db="EMBL/GenBank/DDBJ databases">
        <authorList>
            <person name="Sears C."/>
            <person name="Carroll K."/>
            <person name="Sack B.R."/>
            <person name="Qadri F."/>
            <person name="Myers L.L."/>
            <person name="Chung G.-T."/>
            <person name="Escheverria P."/>
            <person name="Fraser C.M."/>
            <person name="Sadzewicz L."/>
            <person name="Shefchek K.A."/>
            <person name="Tallon L."/>
            <person name="Das S.P."/>
            <person name="Daugherty S."/>
            <person name="Mongodin E.F."/>
        </authorList>
    </citation>
    <scope>NUCLEOTIDE SEQUENCE [LARGE SCALE GENOMIC DNA]</scope>
    <source>
        <strain evidence="9 10">3975 RP4</strain>
    </source>
</reference>
<sequence>MKTLKYAWRFLMRSKSYTIINLLGLAFSLACSIILMRYIHRELTVDAHSVDPEHIIIPIRDIEGNLHPGSLQQGWSETDSVYIPDHQIVEQCRLMLQQRDNVVYENSNYAMNIAAVDSTFFHFFHYPVAAGEAHLDAPGDAIITQRYARNIFGKENPIGKVLEYYGKNITIKGVIGELGCKSLLRFDLLVSYRLVEHWQRMDISLMRILPGVDLDKINKASNVYRKDKRGNRIRWEFITWKNLYWRNSIGHDDDYDSIMQFGNRTHLYILSGVTILLLLVGILNFINIYMVFMMKRSKEYGVKKVFGLQRLPLFLQIWIENLLLAFAALLTAWLLIEATQVPVSRLMNEQISYSAFDWQLSLGFIILLPLVTSIYPYIRYNYLPPIVSIRSITSNRHAITVRMTFLFFQYIITILLLILSFYFGKQLHFLLNTSPGYRTERILRAELLHENKNYLRSDTEEKRNERFARQDRIKQLLNECPHIEMWMNSHYSILRGGSICMLLNDQDTRQPMLTLFPSPQFFQLYDLKVLEGEIPKKFEGWSDNKMVLNKAAMKAMGYTRLEDAFVRSESPLWISVSEKGEMEEGGTKLMPVVAVIADYYPSHLTEGIKPMAFVVGPSSGNSDFLIAVNPDKEKEVIEYLKKTEKEIYNTEDFTYTWLTDEVHKLYAQDRQTANIYFVFALIAIIISCLGLFGLSLFDIRQRYREIAIRKVNGAGMKDLYLLLFRKYIKVIGCAFVLAIPLAYYLIYMYTRDFALKIPVDIGIYLTVLAIISFISSSTLIWQIHKAAQIDPAKIIRSE</sequence>
<evidence type="ECO:0000256" key="2">
    <source>
        <dbReference type="ARBA" id="ARBA00022475"/>
    </source>
</evidence>
<evidence type="ECO:0000256" key="1">
    <source>
        <dbReference type="ARBA" id="ARBA00004651"/>
    </source>
</evidence>
<feature type="transmembrane region" description="Helical" evidence="6">
    <location>
        <begin position="267"/>
        <end position="292"/>
    </location>
</feature>
<dbReference type="EMBL" id="JNHM01000028">
    <property type="protein sequence ID" value="KDS53722.1"/>
    <property type="molecule type" value="Genomic_DNA"/>
</dbReference>
<dbReference type="GO" id="GO:0022857">
    <property type="term" value="F:transmembrane transporter activity"/>
    <property type="evidence" value="ECO:0007669"/>
    <property type="project" value="TreeGrafter"/>
</dbReference>
<dbReference type="Pfam" id="PF02687">
    <property type="entry name" value="FtsX"/>
    <property type="match status" value="2"/>
</dbReference>